<sequence length="184" mass="19752">MAASWSRRGRGCSSPPPAAEEADGGDAEQARTLIGALNLLSRNLPLPPAVLRAVSSIYRGGDDDEDEEEGGDEEEDVVGDTSPTFKTEEITKWGHEAAEGWPARPAPAAPTYPWALVWPLALTLRLLKASVAKPPTRATIRKTFETPPRIPSRGFWRSPPAPCRRGFISGGLYTAMVASGVMSE</sequence>
<organism evidence="2 3">
    <name type="scientific">Lolium multiflorum</name>
    <name type="common">Italian ryegrass</name>
    <name type="synonym">Lolium perenne subsp. multiflorum</name>
    <dbReference type="NCBI Taxonomy" id="4521"/>
    <lineage>
        <taxon>Eukaryota</taxon>
        <taxon>Viridiplantae</taxon>
        <taxon>Streptophyta</taxon>
        <taxon>Embryophyta</taxon>
        <taxon>Tracheophyta</taxon>
        <taxon>Spermatophyta</taxon>
        <taxon>Magnoliopsida</taxon>
        <taxon>Liliopsida</taxon>
        <taxon>Poales</taxon>
        <taxon>Poaceae</taxon>
        <taxon>BOP clade</taxon>
        <taxon>Pooideae</taxon>
        <taxon>Poodae</taxon>
        <taxon>Poeae</taxon>
        <taxon>Poeae Chloroplast Group 2 (Poeae type)</taxon>
        <taxon>Loliodinae</taxon>
        <taxon>Loliinae</taxon>
        <taxon>Lolium</taxon>
    </lineage>
</organism>
<protein>
    <submittedName>
        <fullName evidence="2">Uncharacterized protein</fullName>
    </submittedName>
</protein>
<feature type="region of interest" description="Disordered" evidence="1">
    <location>
        <begin position="1"/>
        <end position="27"/>
    </location>
</feature>
<dbReference type="AlphaFoldDB" id="A0AAD8X238"/>
<reference evidence="2" key="1">
    <citation type="submission" date="2023-07" db="EMBL/GenBank/DDBJ databases">
        <title>A chromosome-level genome assembly of Lolium multiflorum.</title>
        <authorList>
            <person name="Chen Y."/>
            <person name="Copetti D."/>
            <person name="Kolliker R."/>
            <person name="Studer B."/>
        </authorList>
    </citation>
    <scope>NUCLEOTIDE SEQUENCE</scope>
    <source>
        <strain evidence="2">02402/16</strain>
        <tissue evidence="2">Leaf</tissue>
    </source>
</reference>
<gene>
    <name evidence="2" type="ORF">QYE76_009477</name>
</gene>
<feature type="region of interest" description="Disordered" evidence="1">
    <location>
        <begin position="59"/>
        <end position="85"/>
    </location>
</feature>
<name>A0AAD8X238_LOLMU</name>
<dbReference type="EMBL" id="JAUUTY010000001">
    <property type="protein sequence ID" value="KAK1692780.1"/>
    <property type="molecule type" value="Genomic_DNA"/>
</dbReference>
<accession>A0AAD8X238</accession>
<keyword evidence="3" id="KW-1185">Reference proteome</keyword>
<evidence type="ECO:0000256" key="1">
    <source>
        <dbReference type="SAM" id="MobiDB-lite"/>
    </source>
</evidence>
<comment type="caution">
    <text evidence="2">The sequence shown here is derived from an EMBL/GenBank/DDBJ whole genome shotgun (WGS) entry which is preliminary data.</text>
</comment>
<dbReference type="Proteomes" id="UP001231189">
    <property type="component" value="Unassembled WGS sequence"/>
</dbReference>
<proteinExistence type="predicted"/>
<evidence type="ECO:0000313" key="3">
    <source>
        <dbReference type="Proteomes" id="UP001231189"/>
    </source>
</evidence>
<feature type="compositionally biased region" description="Acidic residues" evidence="1">
    <location>
        <begin position="62"/>
        <end position="78"/>
    </location>
</feature>
<evidence type="ECO:0000313" key="2">
    <source>
        <dbReference type="EMBL" id="KAK1692780.1"/>
    </source>
</evidence>